<sequence length="238" mass="25930">MNVCVLNISGNVGKTTTAVHMLRPRIKNASIFSVENLNSGIEDFGIEEAETIKGKRFGDLSDNILLSEAAIVDVGASNVEDFLNLMKQYQGSHDDYDYFVIPTISQEKQLKDTITTIKILSGLGVPAEKIRVLFNNVELDDANELDGFNALFGYHSVSPTFTINADATVLSNEVFDGLKQANKTLDEIANDKTDYKAKVRAKGATAEDKEEALKMLALQRLATAASANLDDAFTALFA</sequence>
<keyword evidence="2" id="KW-1185">Reference proteome</keyword>
<dbReference type="EMBL" id="BSND01000012">
    <property type="protein sequence ID" value="GLQ00636.1"/>
    <property type="molecule type" value="Genomic_DNA"/>
</dbReference>
<proteinExistence type="predicted"/>
<evidence type="ECO:0008006" key="3">
    <source>
        <dbReference type="Google" id="ProtNLM"/>
    </source>
</evidence>
<name>A0ABQ5TYU2_9GAMM</name>
<evidence type="ECO:0000313" key="1">
    <source>
        <dbReference type="EMBL" id="GLQ00636.1"/>
    </source>
</evidence>
<evidence type="ECO:0000313" key="2">
    <source>
        <dbReference type="Proteomes" id="UP001161423"/>
    </source>
</evidence>
<dbReference type="RefSeq" id="WP_104935282.1">
    <property type="nucleotide sequence ID" value="NZ_BSND01000012.1"/>
</dbReference>
<accession>A0ABQ5TYU2</accession>
<reference evidence="1" key="1">
    <citation type="journal article" date="2014" name="Int. J. Syst. Evol. Microbiol.">
        <title>Complete genome of a new Firmicutes species belonging to the dominant human colonic microbiota ('Ruminococcus bicirculans') reveals two chromosomes and a selective capacity to utilize plant glucans.</title>
        <authorList>
            <consortium name="NISC Comparative Sequencing Program"/>
            <person name="Wegmann U."/>
            <person name="Louis P."/>
            <person name="Goesmann A."/>
            <person name="Henrissat B."/>
            <person name="Duncan S.H."/>
            <person name="Flint H.J."/>
        </authorList>
    </citation>
    <scope>NUCLEOTIDE SEQUENCE</scope>
    <source>
        <strain evidence="1">NBRC 102424</strain>
    </source>
</reference>
<protein>
    <recommendedName>
        <fullName evidence="3">Plasmid stabilization protein</fullName>
    </recommendedName>
</protein>
<dbReference type="NCBIfam" id="NF041292">
    <property type="entry name" value="StbB"/>
    <property type="match status" value="1"/>
</dbReference>
<dbReference type="InterPro" id="IPR027417">
    <property type="entry name" value="P-loop_NTPase"/>
</dbReference>
<dbReference type="InterPro" id="IPR047985">
    <property type="entry name" value="StbB-like"/>
</dbReference>
<organism evidence="1 2">
    <name type="scientific">Methylophaga thalassica</name>
    <dbReference type="NCBI Taxonomy" id="40223"/>
    <lineage>
        <taxon>Bacteria</taxon>
        <taxon>Pseudomonadati</taxon>
        <taxon>Pseudomonadota</taxon>
        <taxon>Gammaproteobacteria</taxon>
        <taxon>Thiotrichales</taxon>
        <taxon>Piscirickettsiaceae</taxon>
        <taxon>Methylophaga</taxon>
    </lineage>
</organism>
<reference evidence="1" key="2">
    <citation type="submission" date="2023-01" db="EMBL/GenBank/DDBJ databases">
        <title>Draft genome sequence of Methylophaga thalassica strain NBRC 102424.</title>
        <authorList>
            <person name="Sun Q."/>
            <person name="Mori K."/>
        </authorList>
    </citation>
    <scope>NUCLEOTIDE SEQUENCE</scope>
    <source>
        <strain evidence="1">NBRC 102424</strain>
    </source>
</reference>
<dbReference type="Proteomes" id="UP001161423">
    <property type="component" value="Unassembled WGS sequence"/>
</dbReference>
<comment type="caution">
    <text evidence="1">The sequence shown here is derived from an EMBL/GenBank/DDBJ whole genome shotgun (WGS) entry which is preliminary data.</text>
</comment>
<dbReference type="Gene3D" id="3.40.50.300">
    <property type="entry name" value="P-loop containing nucleotide triphosphate hydrolases"/>
    <property type="match status" value="1"/>
</dbReference>
<gene>
    <name evidence="1" type="ORF">GCM10007891_24890</name>
</gene>